<feature type="compositionally biased region" description="Low complexity" evidence="1">
    <location>
        <begin position="1"/>
        <end position="30"/>
    </location>
</feature>
<dbReference type="GO" id="GO:0005975">
    <property type="term" value="P:carbohydrate metabolic process"/>
    <property type="evidence" value="ECO:0007669"/>
    <property type="project" value="UniProtKB-ARBA"/>
</dbReference>
<keyword evidence="2" id="KW-0472">Membrane</keyword>
<keyword evidence="2" id="KW-1133">Transmembrane helix</keyword>
<feature type="compositionally biased region" description="Low complexity" evidence="1">
    <location>
        <begin position="77"/>
        <end position="170"/>
    </location>
</feature>
<reference evidence="4 5" key="1">
    <citation type="journal article" date="2018" name="Int. J. Syst. Evol. Microbiol.">
        <title>Bifidobacterium callitrichidarum sp. nov. from the faeces of the emperor tamarin (Saguinus imperator).</title>
        <authorList>
            <person name="Modesto M."/>
            <person name="Michelini S."/>
            <person name="Sansosti M.C."/>
            <person name="De Filippo C."/>
            <person name="Cavalieri D."/>
            <person name="Qvirist L."/>
            <person name="Andlid T."/>
            <person name="Spiezio C."/>
            <person name="Sandri C."/>
            <person name="Pascarelli S."/>
            <person name="Sgorbati B."/>
            <person name="Mattarelli P."/>
        </authorList>
    </citation>
    <scope>NUCLEOTIDE SEQUENCE [LARGE SCALE GENOMIC DNA]</scope>
    <source>
        <strain evidence="4 5">TRI 5</strain>
    </source>
</reference>
<sequence>MADPQQDSHNQNQSQSNQNQFQSNQNQFQSTGQGGPNRPMANPARQWTAVQQPRQYPHQQPPQSPQPQPPMTGAPCPSQQPTQPWSAQQAPSPQRQQPSAWAPQQSQPQQPFAQSAPGPQYQYPPQYPQQQPAAWPQYQYPQQPVPGQQPLTGQQPPQQWQPMPGQPAMPRQAPYPVDPSASFSTGNAAGRNRTSHKAHAGANRTSNRRGNAAAYPGGPTLSLTKRKPWLIPVAILAAIVLVFSSVFTVSYFLLKADGAMDGIMADSTLPTKEQAYAGMPADQYDLRDPIAVDTYYKFRIILKNPAKVVAGDGMGFELKGAELSAEESARVFQDSSLSVPIPTYTFAGTPIGDKEGTGTIDIDGSMDIPEDMQHGDSIGKDRGFLPSDGYYYVQYLGEDGKKLAKPIVQFFRVKEHTDIERLPVVRNIQSVVNENGGVDISWNKVDGAKSYNVYTYIIYPQVGQPGDSFYSEEHGAIKKLGTSKTTQLLSKDYDKPKERDSDIVGPAVIGQNEAFQSLMVESQDSIDRCQQDSDEYCADLLQRAGGSWDADSAGRLYFVVTAVDADGHEGRWYAVDANDLVPSIPIRVAGQAQINQWSYNLRGVFGEDNTVEQDMEAYVYTFVQMANGATVPVPSEFSDLHRKDGSDGSWEFTYSAPGTLLSDTGSVWYEGDLNAVFPQVTQTALQSLPKAGGLLDRQRAASGDVDWTGYDDKKIDSDTKESPYFTFASNDYGKYLANNILNGHQVIDISKYATDEYQSSTEDVMDEVIYQNPYLRVSTDAVQYTVRKKGDKLVMWVKYADDYQSRQQQLDQFVKSAVGQFQGSDRDKAIAIDQFLAAHITYDYDAYAAVGFGRGSSFDNAGSGKEYPDAWSSFGVVNGKGVCMAYAYAYQALAKASGLDTRVVTGNVSGSSAGHAWNFVNIDGQWLVMDSTWDDDGTTASDRYQLKPQSEVTDHFTGWDRWTLASQVSRYK</sequence>
<evidence type="ECO:0000259" key="3">
    <source>
        <dbReference type="SMART" id="SM00460"/>
    </source>
</evidence>
<dbReference type="Gene3D" id="2.60.40.10">
    <property type="entry name" value="Immunoglobulins"/>
    <property type="match status" value="1"/>
</dbReference>
<dbReference type="SMART" id="SM00460">
    <property type="entry name" value="TGc"/>
    <property type="match status" value="1"/>
</dbReference>
<gene>
    <name evidence="4" type="ORF">DF196_09440</name>
</gene>
<dbReference type="InterPro" id="IPR013783">
    <property type="entry name" value="Ig-like_fold"/>
</dbReference>
<evidence type="ECO:0000256" key="1">
    <source>
        <dbReference type="SAM" id="MobiDB-lite"/>
    </source>
</evidence>
<dbReference type="RefSeq" id="WP_109057584.1">
    <property type="nucleotide sequence ID" value="NZ_QFFM01000020.1"/>
</dbReference>
<dbReference type="GO" id="GO:0005737">
    <property type="term" value="C:cytoplasm"/>
    <property type="evidence" value="ECO:0007669"/>
    <property type="project" value="TreeGrafter"/>
</dbReference>
<feature type="transmembrane region" description="Helical" evidence="2">
    <location>
        <begin position="229"/>
        <end position="254"/>
    </location>
</feature>
<dbReference type="EMBL" id="QFFM01000020">
    <property type="protein sequence ID" value="PWG64159.1"/>
    <property type="molecule type" value="Genomic_DNA"/>
</dbReference>
<name>A0A2U2N598_9BIFI</name>
<feature type="compositionally biased region" description="Pro residues" evidence="1">
    <location>
        <begin position="59"/>
        <end position="72"/>
    </location>
</feature>
<dbReference type="InterPro" id="IPR002931">
    <property type="entry name" value="Transglutaminase-like"/>
</dbReference>
<dbReference type="InterPro" id="IPR052557">
    <property type="entry name" value="CAP/Cytokinesis_protein"/>
</dbReference>
<comment type="caution">
    <text evidence="4">The sequence shown here is derived from an EMBL/GenBank/DDBJ whole genome shotgun (WGS) entry which is preliminary data.</text>
</comment>
<protein>
    <recommendedName>
        <fullName evidence="3">Transglutaminase-like domain-containing protein</fullName>
    </recommendedName>
</protein>
<dbReference type="Gene3D" id="3.10.620.30">
    <property type="match status" value="1"/>
</dbReference>
<evidence type="ECO:0000313" key="5">
    <source>
        <dbReference type="Proteomes" id="UP000245876"/>
    </source>
</evidence>
<dbReference type="OrthoDB" id="9788327at2"/>
<keyword evidence="2" id="KW-0812">Transmembrane</keyword>
<feature type="domain" description="Transglutaminase-like" evidence="3">
    <location>
        <begin position="875"/>
        <end position="933"/>
    </location>
</feature>
<evidence type="ECO:0000313" key="4">
    <source>
        <dbReference type="EMBL" id="PWG64159.1"/>
    </source>
</evidence>
<evidence type="ECO:0000256" key="2">
    <source>
        <dbReference type="SAM" id="Phobius"/>
    </source>
</evidence>
<feature type="region of interest" description="Disordered" evidence="1">
    <location>
        <begin position="1"/>
        <end position="218"/>
    </location>
</feature>
<accession>A0A2U2N598</accession>
<dbReference type="PANTHER" id="PTHR46333">
    <property type="entry name" value="CYTOKINESIS PROTEIN 3"/>
    <property type="match status" value="1"/>
</dbReference>
<organism evidence="4 5">
    <name type="scientific">Bifidobacterium callitrichidarum</name>
    <dbReference type="NCBI Taxonomy" id="2052941"/>
    <lineage>
        <taxon>Bacteria</taxon>
        <taxon>Bacillati</taxon>
        <taxon>Actinomycetota</taxon>
        <taxon>Actinomycetes</taxon>
        <taxon>Bifidobacteriales</taxon>
        <taxon>Bifidobacteriaceae</taxon>
        <taxon>Bifidobacterium</taxon>
    </lineage>
</organism>
<proteinExistence type="predicted"/>
<dbReference type="Proteomes" id="UP000245876">
    <property type="component" value="Unassembled WGS sequence"/>
</dbReference>
<dbReference type="AlphaFoldDB" id="A0A2U2N598"/>
<dbReference type="InterPro" id="IPR038765">
    <property type="entry name" value="Papain-like_cys_pep_sf"/>
</dbReference>
<dbReference type="SUPFAM" id="SSF54001">
    <property type="entry name" value="Cysteine proteinases"/>
    <property type="match status" value="1"/>
</dbReference>
<dbReference type="Pfam" id="PF01841">
    <property type="entry name" value="Transglut_core"/>
    <property type="match status" value="1"/>
</dbReference>
<dbReference type="PANTHER" id="PTHR46333:SF2">
    <property type="entry name" value="CYTOKINESIS PROTEIN 3"/>
    <property type="match status" value="1"/>
</dbReference>
<keyword evidence="5" id="KW-1185">Reference proteome</keyword>